<evidence type="ECO:0000256" key="1">
    <source>
        <dbReference type="ARBA" id="ARBA00000677"/>
    </source>
</evidence>
<dbReference type="PANTHER" id="PTHR43390:SF1">
    <property type="entry name" value="CHLOROPLAST PROCESSING PEPTIDASE"/>
    <property type="match status" value="1"/>
</dbReference>
<dbReference type="PROSITE" id="PS00501">
    <property type="entry name" value="SPASE_I_1"/>
    <property type="match status" value="1"/>
</dbReference>
<feature type="active site" evidence="5">
    <location>
        <position position="290"/>
    </location>
</feature>
<keyword evidence="6" id="KW-0472">Membrane</keyword>
<keyword evidence="6" id="KW-0999">Mitochondrion inner membrane</keyword>
<dbReference type="GO" id="GO:0006508">
    <property type="term" value="P:proteolysis"/>
    <property type="evidence" value="ECO:0007669"/>
    <property type="project" value="UniProtKB-KW"/>
</dbReference>
<evidence type="ECO:0000259" key="9">
    <source>
        <dbReference type="Pfam" id="PF10502"/>
    </source>
</evidence>
<evidence type="ECO:0000313" key="11">
    <source>
        <dbReference type="Proteomes" id="UP001530400"/>
    </source>
</evidence>
<evidence type="ECO:0000256" key="7">
    <source>
        <dbReference type="SAM" id="MobiDB-lite"/>
    </source>
</evidence>
<dbReference type="SUPFAM" id="SSF51306">
    <property type="entry name" value="LexA/Signal peptidase"/>
    <property type="match status" value="1"/>
</dbReference>
<name>A0ABD3N0Y7_9STRA</name>
<keyword evidence="8" id="KW-0732">Signal</keyword>
<evidence type="ECO:0000256" key="8">
    <source>
        <dbReference type="SAM" id="SignalP"/>
    </source>
</evidence>
<keyword evidence="11" id="KW-1185">Reference proteome</keyword>
<dbReference type="PROSITE" id="PS00760">
    <property type="entry name" value="SPASE_I_2"/>
    <property type="match status" value="1"/>
</dbReference>
<keyword evidence="3 6" id="KW-0645">Protease</keyword>
<dbReference type="Pfam" id="PF10502">
    <property type="entry name" value="Peptidase_S26"/>
    <property type="match status" value="1"/>
</dbReference>
<sequence length="421" mass="45903">MRSKLVSILWLTSISMAASLITSPPHLHPVHSSLPMSKTWLSSSSDSESDKELTPPLQNSITDDLLLKFRTASSEGFGTRARNVASTCQVGDIVVPLCGNMDKRQSLASRGVYPGVEYVICDISDSKDDAQDIHQQQLSRTDRIATIRPAYPLREHLERSDWPISVPLSDVPLWLSKTTYEAGTALGTLMLSGSFLATAAIVASVLRLAVIPSESMIPALMPGDVVLVTRSIFQPKAGDVVFFDPPPSLDKAIANSKIGRAIEAAAASSSDNSNGITPSIISTKGKQFIKRVVAVPGESVGVYNSNPYVFLCNKNRDQCKYRVDRSGQYSRPDVFPDESWNRVTPTISTNFKETQQSDQSSVLGKNEFFVAGDNGYRSVDSRVWGPLERQQIFGTAQFIVFPPSHAGRIPAGNIQLQDTLQ</sequence>
<keyword evidence="4 6" id="KW-0378">Hydrolase</keyword>
<feature type="region of interest" description="Disordered" evidence="7">
    <location>
        <begin position="38"/>
        <end position="58"/>
    </location>
</feature>
<feature type="active site" evidence="5">
    <location>
        <position position="215"/>
    </location>
</feature>
<feature type="domain" description="Peptidase S26" evidence="9">
    <location>
        <begin position="196"/>
        <end position="401"/>
    </location>
</feature>
<organism evidence="10 11">
    <name type="scientific">Cyclotella atomus</name>
    <dbReference type="NCBI Taxonomy" id="382360"/>
    <lineage>
        <taxon>Eukaryota</taxon>
        <taxon>Sar</taxon>
        <taxon>Stramenopiles</taxon>
        <taxon>Ochrophyta</taxon>
        <taxon>Bacillariophyta</taxon>
        <taxon>Coscinodiscophyceae</taxon>
        <taxon>Thalassiosirophycidae</taxon>
        <taxon>Stephanodiscales</taxon>
        <taxon>Stephanodiscaceae</taxon>
        <taxon>Cyclotella</taxon>
    </lineage>
</organism>
<comment type="catalytic activity">
    <reaction evidence="1">
        <text>Cleavage of hydrophobic, N-terminal signal or leader sequences from secreted and periplasmic proteins.</text>
        <dbReference type="EC" id="3.4.21.89"/>
    </reaction>
</comment>
<dbReference type="AlphaFoldDB" id="A0ABD3N0Y7"/>
<dbReference type="InterPro" id="IPR000223">
    <property type="entry name" value="Pept_S26A_signal_pept_1"/>
</dbReference>
<comment type="caution">
    <text evidence="10">The sequence shown here is derived from an EMBL/GenBank/DDBJ whole genome shotgun (WGS) entry which is preliminary data.</text>
</comment>
<dbReference type="InterPro" id="IPR019757">
    <property type="entry name" value="Pept_S26A_signal_pept_1_Lys-AS"/>
</dbReference>
<dbReference type="InterPro" id="IPR019533">
    <property type="entry name" value="Peptidase_S26"/>
</dbReference>
<evidence type="ECO:0000313" key="10">
    <source>
        <dbReference type="EMBL" id="KAL3768938.1"/>
    </source>
</evidence>
<evidence type="ECO:0000256" key="3">
    <source>
        <dbReference type="ARBA" id="ARBA00022670"/>
    </source>
</evidence>
<evidence type="ECO:0000256" key="4">
    <source>
        <dbReference type="ARBA" id="ARBA00022801"/>
    </source>
</evidence>
<keyword evidence="6" id="KW-0496">Mitochondrion</keyword>
<comment type="similarity">
    <text evidence="2 6">Belongs to the peptidase S26 family.</text>
</comment>
<evidence type="ECO:0000256" key="2">
    <source>
        <dbReference type="ARBA" id="ARBA00009370"/>
    </source>
</evidence>
<feature type="chain" id="PRO_5044809705" description="Mitochondrial inner membrane protease subunit" evidence="8">
    <location>
        <begin position="18"/>
        <end position="421"/>
    </location>
</feature>
<reference evidence="10 11" key="1">
    <citation type="submission" date="2024-10" db="EMBL/GenBank/DDBJ databases">
        <title>Updated reference genomes for cyclostephanoid diatoms.</title>
        <authorList>
            <person name="Roberts W.R."/>
            <person name="Alverson A.J."/>
        </authorList>
    </citation>
    <scope>NUCLEOTIDE SEQUENCE [LARGE SCALE GENOMIC DNA]</scope>
    <source>
        <strain evidence="10 11">AJA010-31</strain>
    </source>
</reference>
<evidence type="ECO:0000256" key="6">
    <source>
        <dbReference type="RuleBase" id="RU362041"/>
    </source>
</evidence>
<dbReference type="GO" id="GO:0005743">
    <property type="term" value="C:mitochondrial inner membrane"/>
    <property type="evidence" value="ECO:0007669"/>
    <property type="project" value="UniProtKB-SubCell"/>
</dbReference>
<dbReference type="InterPro" id="IPR036286">
    <property type="entry name" value="LexA/Signal_pep-like_sf"/>
</dbReference>
<dbReference type="EMBL" id="JALLPJ020001339">
    <property type="protein sequence ID" value="KAL3768938.1"/>
    <property type="molecule type" value="Genomic_DNA"/>
</dbReference>
<comment type="subcellular location">
    <subcellularLocation>
        <location evidence="6">Mitochondrion inner membrane</location>
    </subcellularLocation>
</comment>
<protein>
    <recommendedName>
        <fullName evidence="6">Mitochondrial inner membrane protease subunit</fullName>
        <ecNumber evidence="6">3.4.21.-</ecNumber>
    </recommendedName>
</protein>
<dbReference type="PROSITE" id="PS00761">
    <property type="entry name" value="SPASE_I_3"/>
    <property type="match status" value="1"/>
</dbReference>
<dbReference type="PRINTS" id="PR00727">
    <property type="entry name" value="LEADERPTASE"/>
</dbReference>
<proteinExistence type="inferred from homology"/>
<accession>A0ABD3N0Y7</accession>
<dbReference type="GO" id="GO:0009003">
    <property type="term" value="F:signal peptidase activity"/>
    <property type="evidence" value="ECO:0007669"/>
    <property type="project" value="UniProtKB-EC"/>
</dbReference>
<gene>
    <name evidence="10" type="ORF">ACHAWO_004048</name>
</gene>
<evidence type="ECO:0000256" key="5">
    <source>
        <dbReference type="PIRSR" id="PIRSR600223-1"/>
    </source>
</evidence>
<dbReference type="NCBIfam" id="TIGR02227">
    <property type="entry name" value="sigpep_I_bact"/>
    <property type="match status" value="1"/>
</dbReference>
<dbReference type="PANTHER" id="PTHR43390">
    <property type="entry name" value="SIGNAL PEPTIDASE I"/>
    <property type="match status" value="1"/>
</dbReference>
<dbReference type="EC" id="3.4.21.-" evidence="6"/>
<dbReference type="Proteomes" id="UP001530400">
    <property type="component" value="Unassembled WGS sequence"/>
</dbReference>
<dbReference type="Gene3D" id="2.10.109.10">
    <property type="entry name" value="Umud Fragment, subunit A"/>
    <property type="match status" value="1"/>
</dbReference>
<dbReference type="InterPro" id="IPR019756">
    <property type="entry name" value="Pept_S26A_signal_pept_1_Ser-AS"/>
</dbReference>
<dbReference type="CDD" id="cd06462">
    <property type="entry name" value="Peptidase_S24_S26"/>
    <property type="match status" value="1"/>
</dbReference>
<feature type="signal peptide" evidence="8">
    <location>
        <begin position="1"/>
        <end position="17"/>
    </location>
</feature>
<dbReference type="InterPro" id="IPR019758">
    <property type="entry name" value="Pept_S26A_signal_pept_1_CS"/>
</dbReference>